<protein>
    <submittedName>
        <fullName evidence="1">Uncharacterized protein</fullName>
    </submittedName>
</protein>
<dbReference type="STRING" id="4781.A0A0N7L3G5"/>
<dbReference type="AlphaFoldDB" id="A0A0N7L3G5"/>
<dbReference type="EMBL" id="CCYD01000109">
    <property type="protein sequence ID" value="CEG35811.1"/>
    <property type="molecule type" value="Genomic_DNA"/>
</dbReference>
<dbReference type="RefSeq" id="XP_024572180.1">
    <property type="nucleotide sequence ID" value="XM_024728325.1"/>
</dbReference>
<dbReference type="GeneID" id="36395196"/>
<dbReference type="Proteomes" id="UP000054928">
    <property type="component" value="Unassembled WGS sequence"/>
</dbReference>
<sequence length="203" mass="22866">MEVFGKSTSFNQRSRGLRYTSIKNIPTPVTVKSFHENNDTDLAFWQREMNIAITMAHIRDDRSQVAFAMSHLDGRTKDWAITWKVHRPGYLARDEEGYILTPKVGCRQRSNLFYAVKITAHCTAKLEYGALPKAVMVIVFIKGLTYDPLKAIVFHQSLTALGDAIMVALREDYCHRQAFGQSANPMKAVTAATKNPGLMDLAQ</sequence>
<reference evidence="2" key="1">
    <citation type="submission" date="2014-09" db="EMBL/GenBank/DDBJ databases">
        <authorList>
            <person name="Sharma Rahul"/>
            <person name="Thines Marco"/>
        </authorList>
    </citation>
    <scope>NUCLEOTIDE SEQUENCE [LARGE SCALE GENOMIC DNA]</scope>
</reference>
<evidence type="ECO:0000313" key="2">
    <source>
        <dbReference type="Proteomes" id="UP000054928"/>
    </source>
</evidence>
<proteinExistence type="predicted"/>
<accession>A0A0N7L3G5</accession>
<evidence type="ECO:0000313" key="1">
    <source>
        <dbReference type="EMBL" id="CEG35811.1"/>
    </source>
</evidence>
<name>A0A0N7L3G5_PLAHL</name>
<dbReference type="OrthoDB" id="164966at2759"/>
<keyword evidence="2" id="KW-1185">Reference proteome</keyword>
<organism evidence="1 2">
    <name type="scientific">Plasmopara halstedii</name>
    <name type="common">Downy mildew of sunflower</name>
    <dbReference type="NCBI Taxonomy" id="4781"/>
    <lineage>
        <taxon>Eukaryota</taxon>
        <taxon>Sar</taxon>
        <taxon>Stramenopiles</taxon>
        <taxon>Oomycota</taxon>
        <taxon>Peronosporomycetes</taxon>
        <taxon>Peronosporales</taxon>
        <taxon>Peronosporaceae</taxon>
        <taxon>Plasmopara</taxon>
    </lineage>
</organism>